<proteinExistence type="predicted"/>
<dbReference type="EMBL" id="ASHM01060890">
    <property type="protein sequence ID" value="PNX89793.1"/>
    <property type="molecule type" value="Genomic_DNA"/>
</dbReference>
<gene>
    <name evidence="1" type="ORF">L195_g045915</name>
</gene>
<organism evidence="1 2">
    <name type="scientific">Trifolium pratense</name>
    <name type="common">Red clover</name>
    <dbReference type="NCBI Taxonomy" id="57577"/>
    <lineage>
        <taxon>Eukaryota</taxon>
        <taxon>Viridiplantae</taxon>
        <taxon>Streptophyta</taxon>
        <taxon>Embryophyta</taxon>
        <taxon>Tracheophyta</taxon>
        <taxon>Spermatophyta</taxon>
        <taxon>Magnoliopsida</taxon>
        <taxon>eudicotyledons</taxon>
        <taxon>Gunneridae</taxon>
        <taxon>Pentapetalae</taxon>
        <taxon>rosids</taxon>
        <taxon>fabids</taxon>
        <taxon>Fabales</taxon>
        <taxon>Fabaceae</taxon>
        <taxon>Papilionoideae</taxon>
        <taxon>50 kb inversion clade</taxon>
        <taxon>NPAAA clade</taxon>
        <taxon>Hologalegina</taxon>
        <taxon>IRL clade</taxon>
        <taxon>Trifolieae</taxon>
        <taxon>Trifolium</taxon>
    </lineage>
</organism>
<accession>A0A2K3MG90</accession>
<reference evidence="1 2" key="2">
    <citation type="journal article" date="2017" name="Front. Plant Sci.">
        <title>Gene Classification and Mining of Molecular Markers Useful in Red Clover (Trifolium pratense) Breeding.</title>
        <authorList>
            <person name="Istvanek J."/>
            <person name="Dluhosova J."/>
            <person name="Dluhos P."/>
            <person name="Patkova L."/>
            <person name="Nedelnik J."/>
            <person name="Repkova J."/>
        </authorList>
    </citation>
    <scope>NUCLEOTIDE SEQUENCE [LARGE SCALE GENOMIC DNA]</scope>
    <source>
        <strain evidence="2">cv. Tatra</strain>
        <tissue evidence="1">Young leaves</tissue>
    </source>
</reference>
<evidence type="ECO:0000313" key="2">
    <source>
        <dbReference type="Proteomes" id="UP000236291"/>
    </source>
</evidence>
<name>A0A2K3MG90_TRIPR</name>
<feature type="non-terminal residue" evidence="1">
    <location>
        <position position="1"/>
    </location>
</feature>
<reference evidence="1 2" key="1">
    <citation type="journal article" date="2014" name="Am. J. Bot.">
        <title>Genome assembly and annotation for red clover (Trifolium pratense; Fabaceae).</title>
        <authorList>
            <person name="Istvanek J."/>
            <person name="Jaros M."/>
            <person name="Krenek A."/>
            <person name="Repkova J."/>
        </authorList>
    </citation>
    <scope>NUCLEOTIDE SEQUENCE [LARGE SCALE GENOMIC DNA]</scope>
    <source>
        <strain evidence="2">cv. Tatra</strain>
        <tissue evidence="1">Young leaves</tissue>
    </source>
</reference>
<dbReference type="AlphaFoldDB" id="A0A2K3MG90"/>
<evidence type="ECO:0000313" key="1">
    <source>
        <dbReference type="EMBL" id="PNX89793.1"/>
    </source>
</evidence>
<comment type="caution">
    <text evidence="1">The sequence shown here is derived from an EMBL/GenBank/DDBJ whole genome shotgun (WGS) entry which is preliminary data.</text>
</comment>
<dbReference type="Proteomes" id="UP000236291">
    <property type="component" value="Unassembled WGS sequence"/>
</dbReference>
<sequence>RYDGQRLSVEQQFVHRRGVVPAGTLMLKSAQVAPSAGPKVPLMGRVEQPNKSDCQDISLGSWEEQLPAPILVSCSVIPG</sequence>
<protein>
    <submittedName>
        <fullName evidence="1">Uncharacterized protein</fullName>
    </submittedName>
</protein>